<dbReference type="KEGG" id="rue:DT065_00780"/>
<dbReference type="AlphaFoldDB" id="A0A345BUR6"/>
<evidence type="ECO:0000313" key="2">
    <source>
        <dbReference type="Proteomes" id="UP000252100"/>
    </source>
</evidence>
<reference evidence="1 2" key="1">
    <citation type="journal article" date="2018" name="J. Microbiol.">
        <title>Salicibibacter kimchii gen. nov., sp. nov., a moderately halophilic and alkalitolerant bacterium in the family Bacillaceae, isolated from kimchi.</title>
        <authorList>
            <person name="Jang J.Y."/>
            <person name="Oh Y.J."/>
            <person name="Lim S.K."/>
            <person name="Park H.K."/>
            <person name="Lee C."/>
            <person name="Kim J.Y."/>
            <person name="Lee M.A."/>
            <person name="Choi H.J."/>
        </authorList>
    </citation>
    <scope>NUCLEOTIDE SEQUENCE [LARGE SCALE GENOMIC DNA]</scope>
    <source>
        <strain evidence="1 2">NKC1-1</strain>
    </source>
</reference>
<keyword evidence="2" id="KW-1185">Reference proteome</keyword>
<dbReference type="Proteomes" id="UP000252100">
    <property type="component" value="Chromosome"/>
</dbReference>
<sequence>MLNYWRVFTLTGDLDAYLMHKEYERVEEWIEPGEEETASANNDDEYS</sequence>
<proteinExistence type="predicted"/>
<dbReference type="Pfam" id="PF14006">
    <property type="entry name" value="YqzL"/>
    <property type="match status" value="1"/>
</dbReference>
<dbReference type="RefSeq" id="WP_114370014.1">
    <property type="nucleotide sequence ID" value="NZ_CP031092.1"/>
</dbReference>
<name>A0A345BUR6_9BACI</name>
<accession>A0A345BUR6</accession>
<dbReference type="OrthoDB" id="1650227at2"/>
<dbReference type="InterPro" id="IPR025617">
    <property type="entry name" value="YqzL"/>
</dbReference>
<organism evidence="1 2">
    <name type="scientific">Salicibibacter kimchii</name>
    <dbReference type="NCBI Taxonomy" id="2099786"/>
    <lineage>
        <taxon>Bacteria</taxon>
        <taxon>Bacillati</taxon>
        <taxon>Bacillota</taxon>
        <taxon>Bacilli</taxon>
        <taxon>Bacillales</taxon>
        <taxon>Bacillaceae</taxon>
        <taxon>Salicibibacter</taxon>
    </lineage>
</organism>
<protein>
    <submittedName>
        <fullName evidence="1">YqzL family protein</fullName>
    </submittedName>
</protein>
<gene>
    <name evidence="1" type="ORF">DT065_00780</name>
</gene>
<dbReference type="EMBL" id="CP031092">
    <property type="protein sequence ID" value="AXF54697.1"/>
    <property type="molecule type" value="Genomic_DNA"/>
</dbReference>
<evidence type="ECO:0000313" key="1">
    <source>
        <dbReference type="EMBL" id="AXF54697.1"/>
    </source>
</evidence>